<gene>
    <name evidence="2" type="ORF">QWZ10_20985</name>
</gene>
<evidence type="ECO:0000313" key="2">
    <source>
        <dbReference type="EMBL" id="MDN3713600.1"/>
    </source>
</evidence>
<accession>A0ABT8DA80</accession>
<feature type="region of interest" description="Disordered" evidence="1">
    <location>
        <begin position="25"/>
        <end position="45"/>
    </location>
</feature>
<feature type="compositionally biased region" description="Polar residues" evidence="1">
    <location>
        <begin position="35"/>
        <end position="45"/>
    </location>
</feature>
<evidence type="ECO:0000313" key="3">
    <source>
        <dbReference type="Proteomes" id="UP001243846"/>
    </source>
</evidence>
<proteinExistence type="predicted"/>
<dbReference type="Proteomes" id="UP001243846">
    <property type="component" value="Unassembled WGS sequence"/>
</dbReference>
<protein>
    <submittedName>
        <fullName evidence="2">Uncharacterized protein</fullName>
    </submittedName>
</protein>
<dbReference type="EMBL" id="JAUFRC010000002">
    <property type="protein sequence ID" value="MDN3713600.1"/>
    <property type="molecule type" value="Genomic_DNA"/>
</dbReference>
<name>A0ABT8DA80_9RHOB</name>
<organism evidence="2 3">
    <name type="scientific">Paracoccus cavernae</name>
    <dbReference type="NCBI Taxonomy" id="1571207"/>
    <lineage>
        <taxon>Bacteria</taxon>
        <taxon>Pseudomonadati</taxon>
        <taxon>Pseudomonadota</taxon>
        <taxon>Alphaproteobacteria</taxon>
        <taxon>Rhodobacterales</taxon>
        <taxon>Paracoccaceae</taxon>
        <taxon>Paracoccus</taxon>
    </lineage>
</organism>
<comment type="caution">
    <text evidence="2">The sequence shown here is derived from an EMBL/GenBank/DDBJ whole genome shotgun (WGS) entry which is preliminary data.</text>
</comment>
<sequence length="45" mass="4835">MRTAAGLERGQKRVAEIRAELMETGSTPPILPSTLPGTIGSTWPR</sequence>
<evidence type="ECO:0000256" key="1">
    <source>
        <dbReference type="SAM" id="MobiDB-lite"/>
    </source>
</evidence>
<keyword evidence="3" id="KW-1185">Reference proteome</keyword>
<reference evidence="3" key="1">
    <citation type="journal article" date="2019" name="Int. J. Syst. Evol. Microbiol.">
        <title>The Global Catalogue of Microorganisms (GCM) 10K type strain sequencing project: providing services to taxonomists for standard genome sequencing and annotation.</title>
        <authorList>
            <consortium name="The Broad Institute Genomics Platform"/>
            <consortium name="The Broad Institute Genome Sequencing Center for Infectious Disease"/>
            <person name="Wu L."/>
            <person name="Ma J."/>
        </authorList>
    </citation>
    <scope>NUCLEOTIDE SEQUENCE [LARGE SCALE GENOMIC DNA]</scope>
    <source>
        <strain evidence="3">CECT 8482</strain>
    </source>
</reference>